<feature type="transmembrane region" description="Helical" evidence="1">
    <location>
        <begin position="119"/>
        <end position="145"/>
    </location>
</feature>
<organism evidence="2 3">
    <name type="scientific">Populus tomentosa</name>
    <name type="common">Chinese white poplar</name>
    <dbReference type="NCBI Taxonomy" id="118781"/>
    <lineage>
        <taxon>Eukaryota</taxon>
        <taxon>Viridiplantae</taxon>
        <taxon>Streptophyta</taxon>
        <taxon>Embryophyta</taxon>
        <taxon>Tracheophyta</taxon>
        <taxon>Spermatophyta</taxon>
        <taxon>Magnoliopsida</taxon>
        <taxon>eudicotyledons</taxon>
        <taxon>Gunneridae</taxon>
        <taxon>Pentapetalae</taxon>
        <taxon>rosids</taxon>
        <taxon>fabids</taxon>
        <taxon>Malpighiales</taxon>
        <taxon>Salicaceae</taxon>
        <taxon>Saliceae</taxon>
        <taxon>Populus</taxon>
    </lineage>
</organism>
<dbReference type="EMBL" id="JAAWWB010000034">
    <property type="protein sequence ID" value="KAG6741618.1"/>
    <property type="molecule type" value="Genomic_DNA"/>
</dbReference>
<dbReference type="AlphaFoldDB" id="A0A8X7Y456"/>
<comment type="caution">
    <text evidence="2">The sequence shown here is derived from an EMBL/GenBank/DDBJ whole genome shotgun (WGS) entry which is preliminary data.</text>
</comment>
<protein>
    <submittedName>
        <fullName evidence="2">Uncharacterized protein</fullName>
    </submittedName>
</protein>
<keyword evidence="1" id="KW-0472">Membrane</keyword>
<name>A0A8X7Y456_POPTO</name>
<evidence type="ECO:0000256" key="1">
    <source>
        <dbReference type="SAM" id="Phobius"/>
    </source>
</evidence>
<keyword evidence="3" id="KW-1185">Reference proteome</keyword>
<accession>A0A8X7Y456</accession>
<evidence type="ECO:0000313" key="2">
    <source>
        <dbReference type="EMBL" id="KAG6741618.1"/>
    </source>
</evidence>
<feature type="transmembrane region" description="Helical" evidence="1">
    <location>
        <begin position="215"/>
        <end position="235"/>
    </location>
</feature>
<keyword evidence="1" id="KW-0812">Transmembrane</keyword>
<reference evidence="2" key="1">
    <citation type="journal article" date="2020" name="bioRxiv">
        <title>Hybrid origin of Populus tomentosa Carr. identified through genome sequencing and phylogenomic analysis.</title>
        <authorList>
            <person name="An X."/>
            <person name="Gao K."/>
            <person name="Chen Z."/>
            <person name="Li J."/>
            <person name="Yang X."/>
            <person name="Yang X."/>
            <person name="Zhou J."/>
            <person name="Guo T."/>
            <person name="Zhao T."/>
            <person name="Huang S."/>
            <person name="Miao D."/>
            <person name="Khan W.U."/>
            <person name="Rao P."/>
            <person name="Ye M."/>
            <person name="Lei B."/>
            <person name="Liao W."/>
            <person name="Wang J."/>
            <person name="Ji L."/>
            <person name="Li Y."/>
            <person name="Guo B."/>
            <person name="Mustafa N.S."/>
            <person name="Li S."/>
            <person name="Yun Q."/>
            <person name="Keller S.R."/>
            <person name="Mao J."/>
            <person name="Zhang R."/>
            <person name="Strauss S.H."/>
        </authorList>
    </citation>
    <scope>NUCLEOTIDE SEQUENCE</scope>
    <source>
        <strain evidence="2">GM15</strain>
        <tissue evidence="2">Leaf</tissue>
    </source>
</reference>
<feature type="transmembrane region" description="Helical" evidence="1">
    <location>
        <begin position="286"/>
        <end position="307"/>
    </location>
</feature>
<keyword evidence="1" id="KW-1133">Transmembrane helix</keyword>
<dbReference type="Proteomes" id="UP000886885">
    <property type="component" value="Chromosome 17D"/>
</dbReference>
<proteinExistence type="predicted"/>
<gene>
    <name evidence="2" type="ORF">POTOM_054892</name>
</gene>
<evidence type="ECO:0000313" key="3">
    <source>
        <dbReference type="Proteomes" id="UP000886885"/>
    </source>
</evidence>
<sequence>MASPTSAPLFQQPVSMRCVLFETLVGIWLEASDDGDLAGKSVAPPSDELDDPPCLQGLICLIEDCFRDGQFDGCPHCSALCIAAICNLNCRVLPFLKLARLLAVIASLDSLSCHYITCIYWSVSVAAITYVACSVGLLLLCCYFCNRGASWSMFWCHCCHHCRVLKAVVLLLKLHGFQPAEYAVLLEAGWNYGLLELEFLLWLVTYGLYARPCLGLPLSIGALLCCLVGALFAWVRSDSTGLLRELLWSPTVWVRLSPHRLGLLVLCRNSAIKGAGLIRLASLADLLLRMAGLLMRFVFTSAILLLMESMLLSATLEGDPSL</sequence>